<sequence length="483" mass="53607">MPSLAYSFWTFLLCLGLLSAHAVRVLNVTTLGRDPPTVNRLNGESFQQDALSSINGFQYAVLWVPTANASVRHAGIRRRALPDGDWEGFEFTDYNQTDDDGHDMQVISLGISRGDGSIHLIWDQHDNSLNYRSSVAGVATNPRTVEFTANLFSPLMDFLPGLESLDKNVFFVNVTYPRFLRIPPSDDSTADLLLELRVGQAGQGDDWLYHYSPGGNWTLVGRYLEGVNNNAYINGLDFSSKRVLQTTWTYRDFVDTNGQDVAVQAGPNGPENNHDLNFGYSPDLGSTWHNNWGQTIANLKDQVPIVPASAGIIMFGIPKFGGILNQEAQTLDQQDRIHVLNRENTTGVEQWYHYWRNTNIDWIRTPLPLSLAAHSINNITRTPTVVGKRGKLVSPTGSNTLLAILPSNALNSTGLSILSSTSRGQFLDWNILWEVTSGCGWEPLFDRYRINVEDGGDGVLSLYLLNGTDVVVMDLDLQLGPTF</sequence>
<evidence type="ECO:0000256" key="1">
    <source>
        <dbReference type="SAM" id="SignalP"/>
    </source>
</evidence>
<comment type="caution">
    <text evidence="2">The sequence shown here is derived from an EMBL/GenBank/DDBJ whole genome shotgun (WGS) entry which is preliminary data.</text>
</comment>
<evidence type="ECO:0000313" key="2">
    <source>
        <dbReference type="EMBL" id="KAF5391695.1"/>
    </source>
</evidence>
<reference evidence="2 3" key="1">
    <citation type="journal article" date="2020" name="ISME J.">
        <title>Uncovering the hidden diversity of litter-decomposition mechanisms in mushroom-forming fungi.</title>
        <authorList>
            <person name="Floudas D."/>
            <person name="Bentzer J."/>
            <person name="Ahren D."/>
            <person name="Johansson T."/>
            <person name="Persson P."/>
            <person name="Tunlid A."/>
        </authorList>
    </citation>
    <scope>NUCLEOTIDE SEQUENCE [LARGE SCALE GENOMIC DNA]</scope>
    <source>
        <strain evidence="2 3">CBS 406.79</strain>
    </source>
</reference>
<dbReference type="EMBL" id="JAACJN010000009">
    <property type="protein sequence ID" value="KAF5391695.1"/>
    <property type="molecule type" value="Genomic_DNA"/>
</dbReference>
<keyword evidence="3" id="KW-1185">Reference proteome</keyword>
<dbReference type="Proteomes" id="UP000518752">
    <property type="component" value="Unassembled WGS sequence"/>
</dbReference>
<feature type="chain" id="PRO_5034535098" evidence="1">
    <location>
        <begin position="23"/>
        <end position="483"/>
    </location>
</feature>
<protein>
    <submittedName>
        <fullName evidence="2">Uncharacterized protein</fullName>
    </submittedName>
</protein>
<dbReference type="OrthoDB" id="9978204at2759"/>
<proteinExistence type="predicted"/>
<gene>
    <name evidence="2" type="ORF">D9757_002530</name>
</gene>
<dbReference type="Pfam" id="PF15892">
    <property type="entry name" value="BNR_4"/>
    <property type="match status" value="1"/>
</dbReference>
<evidence type="ECO:0000313" key="3">
    <source>
        <dbReference type="Proteomes" id="UP000518752"/>
    </source>
</evidence>
<dbReference type="AlphaFoldDB" id="A0A8H5HYV8"/>
<keyword evidence="1" id="KW-0732">Signal</keyword>
<organism evidence="2 3">
    <name type="scientific">Collybiopsis confluens</name>
    <dbReference type="NCBI Taxonomy" id="2823264"/>
    <lineage>
        <taxon>Eukaryota</taxon>
        <taxon>Fungi</taxon>
        <taxon>Dikarya</taxon>
        <taxon>Basidiomycota</taxon>
        <taxon>Agaricomycotina</taxon>
        <taxon>Agaricomycetes</taxon>
        <taxon>Agaricomycetidae</taxon>
        <taxon>Agaricales</taxon>
        <taxon>Marasmiineae</taxon>
        <taxon>Omphalotaceae</taxon>
        <taxon>Collybiopsis</taxon>
    </lineage>
</organism>
<accession>A0A8H5HYV8</accession>
<name>A0A8H5HYV8_9AGAR</name>
<feature type="signal peptide" evidence="1">
    <location>
        <begin position="1"/>
        <end position="22"/>
    </location>
</feature>